<dbReference type="InterPro" id="IPR036465">
    <property type="entry name" value="vWFA_dom_sf"/>
</dbReference>
<evidence type="ECO:0000313" key="3">
    <source>
        <dbReference type="EMBL" id="CAH1800975.1"/>
    </source>
</evidence>
<organism evidence="3 4">
    <name type="scientific">Owenia fusiformis</name>
    <name type="common">Polychaete worm</name>
    <dbReference type="NCBI Taxonomy" id="6347"/>
    <lineage>
        <taxon>Eukaryota</taxon>
        <taxon>Metazoa</taxon>
        <taxon>Spiralia</taxon>
        <taxon>Lophotrochozoa</taxon>
        <taxon>Annelida</taxon>
        <taxon>Polychaeta</taxon>
        <taxon>Sedentaria</taxon>
        <taxon>Canalipalpata</taxon>
        <taxon>Sabellida</taxon>
        <taxon>Oweniida</taxon>
        <taxon>Oweniidae</taxon>
        <taxon>Owenia</taxon>
    </lineage>
</organism>
<comment type="caution">
    <text evidence="3">The sequence shown here is derived from an EMBL/GenBank/DDBJ whole genome shotgun (WGS) entry which is preliminary data.</text>
</comment>
<reference evidence="3" key="1">
    <citation type="submission" date="2022-03" db="EMBL/GenBank/DDBJ databases">
        <authorList>
            <person name="Martin C."/>
        </authorList>
    </citation>
    <scope>NUCLEOTIDE SEQUENCE</scope>
</reference>
<dbReference type="SMART" id="SM00327">
    <property type="entry name" value="VWA"/>
    <property type="match status" value="2"/>
</dbReference>
<proteinExistence type="predicted"/>
<evidence type="ECO:0000259" key="2">
    <source>
        <dbReference type="PROSITE" id="PS50234"/>
    </source>
</evidence>
<evidence type="ECO:0000313" key="4">
    <source>
        <dbReference type="Proteomes" id="UP000749559"/>
    </source>
</evidence>
<dbReference type="InterPro" id="IPR002035">
    <property type="entry name" value="VWF_A"/>
</dbReference>
<dbReference type="InterPro" id="IPR050525">
    <property type="entry name" value="ECM_Assembly_Org"/>
</dbReference>
<dbReference type="Gene3D" id="3.40.50.410">
    <property type="entry name" value="von Willebrand factor, type A domain"/>
    <property type="match status" value="2"/>
</dbReference>
<feature type="chain" id="PRO_5035886597" description="VWFA domain-containing protein" evidence="1">
    <location>
        <begin position="32"/>
        <end position="480"/>
    </location>
</feature>
<dbReference type="PROSITE" id="PS50234">
    <property type="entry name" value="VWFA"/>
    <property type="match status" value="2"/>
</dbReference>
<dbReference type="EMBL" id="CAIIXF020000012">
    <property type="protein sequence ID" value="CAH1800975.1"/>
    <property type="molecule type" value="Genomic_DNA"/>
</dbReference>
<accession>A0A8S4Q6F9</accession>
<feature type="domain" description="VWFA" evidence="2">
    <location>
        <begin position="270"/>
        <end position="458"/>
    </location>
</feature>
<dbReference type="CDD" id="cd00198">
    <property type="entry name" value="vWFA"/>
    <property type="match status" value="1"/>
</dbReference>
<dbReference type="PANTHER" id="PTHR24020:SF84">
    <property type="entry name" value="VWFA DOMAIN-CONTAINING PROTEIN"/>
    <property type="match status" value="1"/>
</dbReference>
<gene>
    <name evidence="3" type="ORF">OFUS_LOCUS24809</name>
</gene>
<keyword evidence="4" id="KW-1185">Reference proteome</keyword>
<protein>
    <recommendedName>
        <fullName evidence="2">VWFA domain-containing protein</fullName>
    </recommendedName>
</protein>
<dbReference type="Pfam" id="PF00092">
    <property type="entry name" value="VWA"/>
    <property type="match status" value="2"/>
</dbReference>
<dbReference type="SUPFAM" id="SSF53300">
    <property type="entry name" value="vWA-like"/>
    <property type="match status" value="2"/>
</dbReference>
<feature type="domain" description="VWFA" evidence="2">
    <location>
        <begin position="54"/>
        <end position="250"/>
    </location>
</feature>
<keyword evidence="1" id="KW-0732">Signal</keyword>
<dbReference type="AlphaFoldDB" id="A0A8S4Q6F9"/>
<dbReference type="PANTHER" id="PTHR24020">
    <property type="entry name" value="COLLAGEN ALPHA"/>
    <property type="match status" value="1"/>
</dbReference>
<name>A0A8S4Q6F9_OWEFU</name>
<feature type="signal peptide" evidence="1">
    <location>
        <begin position="1"/>
        <end position="31"/>
    </location>
</feature>
<sequence length="480" mass="54163">MVAFNSGNAFSHFWTMSGLLILCGLFNLGIAQPSFFKPDESEGLLPTNRGVCMDAMLVFDTSCSITMATRRQAIEFSKKVMSLIPMAVSPLETIMGTSFVFCGAVTFDSELRHEFYMNSVKSKEQLFINLDNINVTSNGCKSKTYKALKWLPKQYFTRSRGDRDDFLFPDLVIIFTDDRTIPGSLGRIKQTRDQVEDFIENDTKVFLVLEPNSRERDPYTIVDVLDDDSIFELDDPDAPRRMAEKMVSSYPCGLPRPPVLNDDVGRGCVDLVFAFDIGCSHLPELSKLSKDVATKIITELSSFSMDYRIAAVTFAARPKDEFVFQFDPIDAEKINENLRKIDTSSPVCRSATHRMLQHVRNTHFSDINEINYRKAVNQKALVIFYDGLTSPARAYERTIREAQELLNQDVDIFVVKLDNNRNKDGSIEFKNIVAGEEYLFPRNGFLDSGNVEEVAQGIAERFGGYICKPSEEELGLVVPG</sequence>
<dbReference type="Proteomes" id="UP000749559">
    <property type="component" value="Unassembled WGS sequence"/>
</dbReference>
<evidence type="ECO:0000256" key="1">
    <source>
        <dbReference type="SAM" id="SignalP"/>
    </source>
</evidence>